<evidence type="ECO:0000313" key="2">
    <source>
        <dbReference type="Proteomes" id="UP000789860"/>
    </source>
</evidence>
<keyword evidence="2" id="KW-1185">Reference proteome</keyword>
<sequence length="117" mass="13644">MDTRPKEEIGLLVSNVLASAHAENVRKNSKHNNRYGKLINTFEVQYVEWKNRKSIDDNLKNEKINRLPELRLGPPEGLTKKAYCCLWVERGCIVCKKPRSLYINLSEINIRPFHLPK</sequence>
<accession>A0ACA9L0R6</accession>
<evidence type="ECO:0000313" key="1">
    <source>
        <dbReference type="EMBL" id="CAG8499559.1"/>
    </source>
</evidence>
<gene>
    <name evidence="1" type="ORF">SCALOS_LOCUS3180</name>
</gene>
<feature type="non-terminal residue" evidence="1">
    <location>
        <position position="117"/>
    </location>
</feature>
<dbReference type="Proteomes" id="UP000789860">
    <property type="component" value="Unassembled WGS sequence"/>
</dbReference>
<protein>
    <submittedName>
        <fullName evidence="1">48_t:CDS:1</fullName>
    </submittedName>
</protein>
<organism evidence="1 2">
    <name type="scientific">Scutellospora calospora</name>
    <dbReference type="NCBI Taxonomy" id="85575"/>
    <lineage>
        <taxon>Eukaryota</taxon>
        <taxon>Fungi</taxon>
        <taxon>Fungi incertae sedis</taxon>
        <taxon>Mucoromycota</taxon>
        <taxon>Glomeromycotina</taxon>
        <taxon>Glomeromycetes</taxon>
        <taxon>Diversisporales</taxon>
        <taxon>Gigasporaceae</taxon>
        <taxon>Scutellospora</taxon>
    </lineage>
</organism>
<dbReference type="EMBL" id="CAJVPM010003305">
    <property type="protein sequence ID" value="CAG8499559.1"/>
    <property type="molecule type" value="Genomic_DNA"/>
</dbReference>
<comment type="caution">
    <text evidence="1">The sequence shown here is derived from an EMBL/GenBank/DDBJ whole genome shotgun (WGS) entry which is preliminary data.</text>
</comment>
<name>A0ACA9L0R6_9GLOM</name>
<proteinExistence type="predicted"/>
<reference evidence="1" key="1">
    <citation type="submission" date="2021-06" db="EMBL/GenBank/DDBJ databases">
        <authorList>
            <person name="Kallberg Y."/>
            <person name="Tangrot J."/>
            <person name="Rosling A."/>
        </authorList>
    </citation>
    <scope>NUCLEOTIDE SEQUENCE</scope>
    <source>
        <strain evidence="1">AU212A</strain>
    </source>
</reference>